<protein>
    <submittedName>
        <fullName evidence="1">Uncharacterized protein</fullName>
    </submittedName>
</protein>
<dbReference type="AlphaFoldDB" id="A0A0E9R042"/>
<evidence type="ECO:0000313" key="1">
    <source>
        <dbReference type="EMBL" id="JAH22551.1"/>
    </source>
</evidence>
<reference evidence="1" key="1">
    <citation type="submission" date="2014-11" db="EMBL/GenBank/DDBJ databases">
        <authorList>
            <person name="Amaro Gonzalez C."/>
        </authorList>
    </citation>
    <scope>NUCLEOTIDE SEQUENCE</scope>
</reference>
<dbReference type="EMBL" id="GBXM01086026">
    <property type="protein sequence ID" value="JAH22551.1"/>
    <property type="molecule type" value="Transcribed_RNA"/>
</dbReference>
<name>A0A0E9R042_ANGAN</name>
<accession>A0A0E9R042</accession>
<proteinExistence type="predicted"/>
<reference evidence="1" key="2">
    <citation type="journal article" date="2015" name="Fish Shellfish Immunol.">
        <title>Early steps in the European eel (Anguilla anguilla)-Vibrio vulnificus interaction in the gills: Role of the RtxA13 toxin.</title>
        <authorList>
            <person name="Callol A."/>
            <person name="Pajuelo D."/>
            <person name="Ebbesson L."/>
            <person name="Teles M."/>
            <person name="MacKenzie S."/>
            <person name="Amaro C."/>
        </authorList>
    </citation>
    <scope>NUCLEOTIDE SEQUENCE</scope>
</reference>
<organism evidence="1">
    <name type="scientific">Anguilla anguilla</name>
    <name type="common">European freshwater eel</name>
    <name type="synonym">Muraena anguilla</name>
    <dbReference type="NCBI Taxonomy" id="7936"/>
    <lineage>
        <taxon>Eukaryota</taxon>
        <taxon>Metazoa</taxon>
        <taxon>Chordata</taxon>
        <taxon>Craniata</taxon>
        <taxon>Vertebrata</taxon>
        <taxon>Euteleostomi</taxon>
        <taxon>Actinopterygii</taxon>
        <taxon>Neopterygii</taxon>
        <taxon>Teleostei</taxon>
        <taxon>Anguilliformes</taxon>
        <taxon>Anguillidae</taxon>
        <taxon>Anguilla</taxon>
    </lineage>
</organism>
<sequence>MDNFFNLKVVYAQQTHMKCS</sequence>